<dbReference type="STRING" id="1287681.M7SEV4"/>
<dbReference type="EMBL" id="KB707000">
    <property type="protein sequence ID" value="EMR64789.1"/>
    <property type="molecule type" value="Genomic_DNA"/>
</dbReference>
<name>M7SEV4_EUTLA</name>
<gene>
    <name evidence="1" type="ORF">UCREL1_8253</name>
</gene>
<protein>
    <submittedName>
        <fullName evidence="1">Uncharacterized protein</fullName>
    </submittedName>
</protein>
<evidence type="ECO:0000313" key="2">
    <source>
        <dbReference type="Proteomes" id="UP000012174"/>
    </source>
</evidence>
<sequence>MATHASEERHRPISTQRGSIQRKWDKAELLRCGAIGTTERRTLDLCGEIHPVFANWTHVDDSALHEELQQPLLLASKILEAVGLPWLSDFFIDDDLSDETYTANHHHGRAHEQIPQSIPRHHRASWASQDLKRKWLDDTRNALKSAELSRSLDWQLDTDMFREKGWVGYTCRHPRGAEMGLEEIDVFETIVGFDRRATSEDSSHGGRKQKYRSLSVLVMAEFPARLQELRRAGREGGEEYLLTAFMATVTILHELGHVAYMRKWKDRRRPLMEDLREPFYGADLEMELGDSFVASLFGGWIPAPIEDISRRGPTLDAGIAWRQSLSWDYHRIRPKYRAHYSIPVD</sequence>
<keyword evidence="2" id="KW-1185">Reference proteome</keyword>
<evidence type="ECO:0000313" key="1">
    <source>
        <dbReference type="EMBL" id="EMR64789.1"/>
    </source>
</evidence>
<reference evidence="2" key="1">
    <citation type="journal article" date="2013" name="Genome Announc.">
        <title>Draft genome sequence of the grapevine dieback fungus Eutypa lata UCR-EL1.</title>
        <authorList>
            <person name="Blanco-Ulate B."/>
            <person name="Rolshausen P.E."/>
            <person name="Cantu D."/>
        </authorList>
    </citation>
    <scope>NUCLEOTIDE SEQUENCE [LARGE SCALE GENOMIC DNA]</scope>
    <source>
        <strain evidence="2">UCR-EL1</strain>
    </source>
</reference>
<dbReference type="OrthoDB" id="10254945at2759"/>
<dbReference type="eggNOG" id="ENOG502SXP0">
    <property type="taxonomic scope" value="Eukaryota"/>
</dbReference>
<proteinExistence type="predicted"/>
<accession>M7SEV4</accession>
<organism evidence="1 2">
    <name type="scientific">Eutypa lata (strain UCR-EL1)</name>
    <name type="common">Grapevine dieback disease fungus</name>
    <name type="synonym">Eutypa armeniacae</name>
    <dbReference type="NCBI Taxonomy" id="1287681"/>
    <lineage>
        <taxon>Eukaryota</taxon>
        <taxon>Fungi</taxon>
        <taxon>Dikarya</taxon>
        <taxon>Ascomycota</taxon>
        <taxon>Pezizomycotina</taxon>
        <taxon>Sordariomycetes</taxon>
        <taxon>Xylariomycetidae</taxon>
        <taxon>Xylariales</taxon>
        <taxon>Diatrypaceae</taxon>
        <taxon>Eutypa</taxon>
    </lineage>
</organism>
<dbReference type="KEGG" id="ela:UCREL1_8253"/>
<dbReference type="Proteomes" id="UP000012174">
    <property type="component" value="Unassembled WGS sequence"/>
</dbReference>
<dbReference type="AlphaFoldDB" id="M7SEV4"/>
<dbReference type="HOGENOM" id="CLU_804181_0_0_1"/>